<keyword evidence="3" id="KW-1185">Reference proteome</keyword>
<evidence type="ECO:0000313" key="3">
    <source>
        <dbReference type="Proteomes" id="UP001595698"/>
    </source>
</evidence>
<dbReference type="Proteomes" id="UP001595698">
    <property type="component" value="Unassembled WGS sequence"/>
</dbReference>
<dbReference type="RefSeq" id="WP_386195739.1">
    <property type="nucleotide sequence ID" value="NZ_JBHSBC010000048.1"/>
</dbReference>
<name>A0ABV8FCH3_9ACTN</name>
<protein>
    <submittedName>
        <fullName evidence="2">Uncharacterized protein</fullName>
    </submittedName>
</protein>
<keyword evidence="1" id="KW-0472">Membrane</keyword>
<dbReference type="EMBL" id="JBHSBC010000048">
    <property type="protein sequence ID" value="MFC3985611.1"/>
    <property type="molecule type" value="Genomic_DNA"/>
</dbReference>
<reference evidence="3" key="1">
    <citation type="journal article" date="2019" name="Int. J. Syst. Evol. Microbiol.">
        <title>The Global Catalogue of Microorganisms (GCM) 10K type strain sequencing project: providing services to taxonomists for standard genome sequencing and annotation.</title>
        <authorList>
            <consortium name="The Broad Institute Genomics Platform"/>
            <consortium name="The Broad Institute Genome Sequencing Center for Infectious Disease"/>
            <person name="Wu L."/>
            <person name="Ma J."/>
        </authorList>
    </citation>
    <scope>NUCLEOTIDE SEQUENCE [LARGE SCALE GENOMIC DNA]</scope>
    <source>
        <strain evidence="3">TBRC 7912</strain>
    </source>
</reference>
<proteinExistence type="predicted"/>
<comment type="caution">
    <text evidence="2">The sequence shown here is derived from an EMBL/GenBank/DDBJ whole genome shotgun (WGS) entry which is preliminary data.</text>
</comment>
<sequence>MPDVKPRSGVRRKTTEVAKRVAPVPLGAAGYSLAATFSGAPPLPGWALPLICVVVAVLAVTDRLTDFFLKLLVIKGYVKDHRRDDAADYLTMLRELNQR</sequence>
<feature type="transmembrane region" description="Helical" evidence="1">
    <location>
        <begin position="46"/>
        <end position="65"/>
    </location>
</feature>
<accession>A0ABV8FCH3</accession>
<evidence type="ECO:0000313" key="2">
    <source>
        <dbReference type="EMBL" id="MFC3985611.1"/>
    </source>
</evidence>
<keyword evidence="1" id="KW-0812">Transmembrane</keyword>
<evidence type="ECO:0000256" key="1">
    <source>
        <dbReference type="SAM" id="Phobius"/>
    </source>
</evidence>
<feature type="transmembrane region" description="Helical" evidence="1">
    <location>
        <begin position="21"/>
        <end position="40"/>
    </location>
</feature>
<gene>
    <name evidence="2" type="ORF">ACFOYY_36170</name>
</gene>
<keyword evidence="1" id="KW-1133">Transmembrane helix</keyword>
<organism evidence="2 3">
    <name type="scientific">Streptosporangium jomthongense</name>
    <dbReference type="NCBI Taxonomy" id="1193683"/>
    <lineage>
        <taxon>Bacteria</taxon>
        <taxon>Bacillati</taxon>
        <taxon>Actinomycetota</taxon>
        <taxon>Actinomycetes</taxon>
        <taxon>Streptosporangiales</taxon>
        <taxon>Streptosporangiaceae</taxon>
        <taxon>Streptosporangium</taxon>
    </lineage>
</organism>